<name>E9SDX2_RUMAL</name>
<dbReference type="RefSeq" id="WP_002850793.1">
    <property type="nucleotide sequence ID" value="NZ_ADKM02000092.1"/>
</dbReference>
<evidence type="ECO:0000313" key="2">
    <source>
        <dbReference type="EMBL" id="EGC02531.1"/>
    </source>
</evidence>
<keyword evidence="1" id="KW-1133">Transmembrane helix</keyword>
<dbReference type="AlphaFoldDB" id="E9SDX2"/>
<dbReference type="EMBL" id="ADKM02000092">
    <property type="protein sequence ID" value="EGC02531.1"/>
    <property type="molecule type" value="Genomic_DNA"/>
</dbReference>
<keyword evidence="1" id="KW-0472">Membrane</keyword>
<keyword evidence="1" id="KW-0812">Transmembrane</keyword>
<dbReference type="OrthoDB" id="9988209at2"/>
<accession>E9SDX2</accession>
<evidence type="ECO:0000256" key="1">
    <source>
        <dbReference type="SAM" id="Phobius"/>
    </source>
</evidence>
<feature type="transmembrane region" description="Helical" evidence="1">
    <location>
        <begin position="86"/>
        <end position="108"/>
    </location>
</feature>
<comment type="caution">
    <text evidence="2">The sequence shown here is derived from an EMBL/GenBank/DDBJ whole genome shotgun (WGS) entry which is preliminary data.</text>
</comment>
<sequence>MERKLVQRMISLMFAVTFLGLLFSGGISEYDNRLCKASSDTAITVREVTRLAQGVCSEELLPSNNAKITHSDTIRPQNRLKYFDKWFKVGCILFIAAEVLYLLLFQALRQIWCLEKYIIRYIHDQDGYKNRPSL</sequence>
<dbReference type="Proteomes" id="UP000004259">
    <property type="component" value="Unassembled WGS sequence"/>
</dbReference>
<organism evidence="2 3">
    <name type="scientific">Ruminococcus albus 8</name>
    <dbReference type="NCBI Taxonomy" id="246199"/>
    <lineage>
        <taxon>Bacteria</taxon>
        <taxon>Bacillati</taxon>
        <taxon>Bacillota</taxon>
        <taxon>Clostridia</taxon>
        <taxon>Eubacteriales</taxon>
        <taxon>Oscillospiraceae</taxon>
        <taxon>Ruminococcus</taxon>
    </lineage>
</organism>
<proteinExistence type="predicted"/>
<evidence type="ECO:0000313" key="3">
    <source>
        <dbReference type="Proteomes" id="UP000004259"/>
    </source>
</evidence>
<gene>
    <name evidence="2" type="ORF">CUS_5029</name>
</gene>
<reference evidence="2 3" key="1">
    <citation type="submission" date="2011-02" db="EMBL/GenBank/DDBJ databases">
        <authorList>
            <person name="Nelson K.E."/>
            <person name="Sutton G."/>
            <person name="Torralba M."/>
            <person name="Durkin S."/>
            <person name="Harkins D."/>
            <person name="Montgomery R."/>
            <person name="Ziemer C."/>
            <person name="Klaassens E."/>
            <person name="Ocuiv P."/>
            <person name="Morrison M."/>
        </authorList>
    </citation>
    <scope>NUCLEOTIDE SEQUENCE [LARGE SCALE GENOMIC DNA]</scope>
    <source>
        <strain evidence="2 3">8</strain>
    </source>
</reference>
<dbReference type="STRING" id="246199.CUS_5029"/>
<protein>
    <submittedName>
        <fullName evidence="2">Uncharacterized protein</fullName>
    </submittedName>
</protein>
<keyword evidence="3" id="KW-1185">Reference proteome</keyword>